<evidence type="ECO:0000313" key="1">
    <source>
        <dbReference type="EMBL" id="KAI4559249.1"/>
    </source>
</evidence>
<organism evidence="1 2">
    <name type="scientific">Ovis ammon polii x Ovis aries</name>
    <dbReference type="NCBI Taxonomy" id="2918886"/>
    <lineage>
        <taxon>Eukaryota</taxon>
        <taxon>Metazoa</taxon>
        <taxon>Chordata</taxon>
        <taxon>Craniata</taxon>
        <taxon>Vertebrata</taxon>
        <taxon>Euteleostomi</taxon>
        <taxon>Mammalia</taxon>
        <taxon>Eutheria</taxon>
        <taxon>Laurasiatheria</taxon>
        <taxon>Artiodactyla</taxon>
        <taxon>Ruminantia</taxon>
        <taxon>Pecora</taxon>
        <taxon>Bovidae</taxon>
        <taxon>Caprinae</taxon>
        <taxon>Ovis</taxon>
    </lineage>
</organism>
<dbReference type="Proteomes" id="UP001057279">
    <property type="component" value="Linkage Group LG23"/>
</dbReference>
<proteinExistence type="predicted"/>
<sequence>MKELLAALSDHMTELEEDLDTASPESGAMLTSALIGDTNGAQLRAVGPRPSCCGLSEAPLKTLRAVQTVFQADRRPHLGSAPDLRFPVADQPADSSGSGAVLQHPQKGWLAALCDEPSKARTPLPPSCPCNQF</sequence>
<gene>
    <name evidence="1" type="ORF">MJG53_017775</name>
</gene>
<accession>A0ACB9U592</accession>
<evidence type="ECO:0000313" key="2">
    <source>
        <dbReference type="Proteomes" id="UP001057279"/>
    </source>
</evidence>
<protein>
    <submittedName>
        <fullName evidence="1">Uncharacterized protein</fullName>
    </submittedName>
</protein>
<keyword evidence="2" id="KW-1185">Reference proteome</keyword>
<comment type="caution">
    <text evidence="1">The sequence shown here is derived from an EMBL/GenBank/DDBJ whole genome shotgun (WGS) entry which is preliminary data.</text>
</comment>
<dbReference type="EMBL" id="CM043048">
    <property type="protein sequence ID" value="KAI4559249.1"/>
    <property type="molecule type" value="Genomic_DNA"/>
</dbReference>
<name>A0ACB9U592_9CETA</name>
<reference evidence="1" key="1">
    <citation type="submission" date="2022-03" db="EMBL/GenBank/DDBJ databases">
        <title>Genomic analyses of argali, domestic sheep and their hybrids provide insights into chromosomal evolution, heterosis and genetic basis of agronomic traits.</title>
        <authorList>
            <person name="Li M."/>
        </authorList>
    </citation>
    <scope>NUCLEOTIDE SEQUENCE</scope>
    <source>
        <strain evidence="1">F1 hybrid</strain>
    </source>
</reference>